<evidence type="ECO:0000256" key="6">
    <source>
        <dbReference type="ARBA" id="ARBA00023242"/>
    </source>
</evidence>
<keyword evidence="9" id="KW-1185">Reference proteome</keyword>
<gene>
    <name evidence="8" type="ORF">LTR36_010952</name>
</gene>
<keyword evidence="3" id="KW-0677">Repeat</keyword>
<dbReference type="GO" id="GO:0000981">
    <property type="term" value="F:DNA-binding transcription factor activity, RNA polymerase II-specific"/>
    <property type="evidence" value="ECO:0007669"/>
    <property type="project" value="InterPro"/>
</dbReference>
<keyword evidence="6" id="KW-0539">Nucleus</keyword>
<dbReference type="InterPro" id="IPR051059">
    <property type="entry name" value="VerF-like"/>
</dbReference>
<dbReference type="Proteomes" id="UP001324427">
    <property type="component" value="Unassembled WGS sequence"/>
</dbReference>
<dbReference type="EMBL" id="JAVFHQ010000095">
    <property type="protein sequence ID" value="KAK4539431.1"/>
    <property type="molecule type" value="Genomic_DNA"/>
</dbReference>
<feature type="domain" description="Xylanolytic transcriptional activator regulatory" evidence="7">
    <location>
        <begin position="72"/>
        <end position="275"/>
    </location>
</feature>
<organism evidence="8 9">
    <name type="scientific">Oleoguttula mirabilis</name>
    <dbReference type="NCBI Taxonomy" id="1507867"/>
    <lineage>
        <taxon>Eukaryota</taxon>
        <taxon>Fungi</taxon>
        <taxon>Dikarya</taxon>
        <taxon>Ascomycota</taxon>
        <taxon>Pezizomycotina</taxon>
        <taxon>Dothideomycetes</taxon>
        <taxon>Dothideomycetidae</taxon>
        <taxon>Mycosphaerellales</taxon>
        <taxon>Teratosphaeriaceae</taxon>
        <taxon>Oleoguttula</taxon>
    </lineage>
</organism>
<evidence type="ECO:0000256" key="3">
    <source>
        <dbReference type="ARBA" id="ARBA00022737"/>
    </source>
</evidence>
<dbReference type="PANTHER" id="PTHR40626:SF11">
    <property type="entry name" value="ZINC FINGER PROTEIN YPR022C"/>
    <property type="match status" value="1"/>
</dbReference>
<evidence type="ECO:0000313" key="8">
    <source>
        <dbReference type="EMBL" id="KAK4539431.1"/>
    </source>
</evidence>
<dbReference type="GO" id="GO:0000785">
    <property type="term" value="C:chromatin"/>
    <property type="evidence" value="ECO:0007669"/>
    <property type="project" value="TreeGrafter"/>
</dbReference>
<name>A0AAV9J3E6_9PEZI</name>
<evidence type="ECO:0000256" key="1">
    <source>
        <dbReference type="ARBA" id="ARBA00004123"/>
    </source>
</evidence>
<dbReference type="AlphaFoldDB" id="A0AAV9J3E6"/>
<keyword evidence="5" id="KW-0862">Zinc</keyword>
<sequence length="556" mass="62295">MGSDGTYGPGVYNVFGVQHYLQVTTDGSVRVVTAEERDTMESGDLVTPTATPQGLPSDALEGITFTNEQRYLDAYWTWIHTLYPVVHKRTFNMQAASPLLRASMFALGAHLLQNSTDMSNARILHERCMKTLKRRNIDGSHTFRVCDLQAIVLTEVYSVFKARRPPLQFSKTFVEVYGRLANDSDALNPDLDSMQNDSPMPTQTVRSGEVFDEFLGFGFVNLDTKCTQRLLFVCYILDQQHATLFGRPRCINTPGLHLPFPGPQLSWDAPHDQQAGVRYQSQRSDSTSYGQVFHAFSDVPTLTEVSETPHDAFQSSLMMACLADPNIDPQSCGFVTDDSVDLSPLLFAVEQSPRVRLAYHTYMLCKDTPIRDLLAVAGESWCMAEKLSSQADYTASQIEAREWARGLTEPSLDTSRESHQWPVERALYHARQIMDIHRQHPKTGLLFQEWAIYLAAVVFWARTYVVGSEPRRKPRLSIPSPTEPRLSAQELERTVTAVIDGGAAAIGWKEAKSVLLWVKAKIERVDMPHNCGLTNSALDVLGKLATRGHEEGWFGT</sequence>
<evidence type="ECO:0000259" key="7">
    <source>
        <dbReference type="Pfam" id="PF04082"/>
    </source>
</evidence>
<proteinExistence type="predicted"/>
<dbReference type="GO" id="GO:0005634">
    <property type="term" value="C:nucleus"/>
    <property type="evidence" value="ECO:0007669"/>
    <property type="project" value="UniProtKB-SubCell"/>
</dbReference>
<dbReference type="Pfam" id="PF04082">
    <property type="entry name" value="Fungal_trans"/>
    <property type="match status" value="1"/>
</dbReference>
<evidence type="ECO:0000256" key="2">
    <source>
        <dbReference type="ARBA" id="ARBA00022723"/>
    </source>
</evidence>
<evidence type="ECO:0000256" key="4">
    <source>
        <dbReference type="ARBA" id="ARBA00022771"/>
    </source>
</evidence>
<comment type="subcellular location">
    <subcellularLocation>
        <location evidence="1">Nucleus</location>
    </subcellularLocation>
</comment>
<dbReference type="CDD" id="cd12148">
    <property type="entry name" value="fungal_TF_MHR"/>
    <property type="match status" value="1"/>
</dbReference>
<protein>
    <recommendedName>
        <fullName evidence="7">Xylanolytic transcriptional activator regulatory domain-containing protein</fullName>
    </recommendedName>
</protein>
<accession>A0AAV9J3E6</accession>
<dbReference type="InterPro" id="IPR007219">
    <property type="entry name" value="XnlR_reg_dom"/>
</dbReference>
<keyword evidence="4" id="KW-0863">Zinc-finger</keyword>
<dbReference type="GO" id="GO:0000978">
    <property type="term" value="F:RNA polymerase II cis-regulatory region sequence-specific DNA binding"/>
    <property type="evidence" value="ECO:0007669"/>
    <property type="project" value="InterPro"/>
</dbReference>
<comment type="caution">
    <text evidence="8">The sequence shown here is derived from an EMBL/GenBank/DDBJ whole genome shotgun (WGS) entry which is preliminary data.</text>
</comment>
<evidence type="ECO:0000256" key="5">
    <source>
        <dbReference type="ARBA" id="ARBA00022833"/>
    </source>
</evidence>
<evidence type="ECO:0000313" key="9">
    <source>
        <dbReference type="Proteomes" id="UP001324427"/>
    </source>
</evidence>
<dbReference type="GO" id="GO:0006351">
    <property type="term" value="P:DNA-templated transcription"/>
    <property type="evidence" value="ECO:0007669"/>
    <property type="project" value="InterPro"/>
</dbReference>
<dbReference type="GO" id="GO:0008270">
    <property type="term" value="F:zinc ion binding"/>
    <property type="evidence" value="ECO:0007669"/>
    <property type="project" value="UniProtKB-KW"/>
</dbReference>
<dbReference type="PANTHER" id="PTHR40626">
    <property type="entry name" value="MIP31509P"/>
    <property type="match status" value="1"/>
</dbReference>
<reference evidence="8 9" key="1">
    <citation type="submission" date="2021-11" db="EMBL/GenBank/DDBJ databases">
        <title>Black yeast isolated from Biological Soil Crust.</title>
        <authorList>
            <person name="Kurbessoian T."/>
        </authorList>
    </citation>
    <scope>NUCLEOTIDE SEQUENCE [LARGE SCALE GENOMIC DNA]</scope>
    <source>
        <strain evidence="8 9">CCFEE 5522</strain>
    </source>
</reference>
<keyword evidence="2" id="KW-0479">Metal-binding</keyword>